<protein>
    <recommendedName>
        <fullName evidence="7">Kinesin-like protein</fullName>
    </recommendedName>
</protein>
<feature type="binding site" evidence="6">
    <location>
        <begin position="179"/>
        <end position="186"/>
    </location>
    <ligand>
        <name>ATP</name>
        <dbReference type="ChEBI" id="CHEBI:30616"/>
    </ligand>
</feature>
<dbReference type="GO" id="GO:0003777">
    <property type="term" value="F:microtubule motor activity"/>
    <property type="evidence" value="ECO:0007669"/>
    <property type="project" value="InterPro"/>
</dbReference>
<feature type="coiled-coil region" evidence="8">
    <location>
        <begin position="602"/>
        <end position="726"/>
    </location>
</feature>
<evidence type="ECO:0000256" key="3">
    <source>
        <dbReference type="ARBA" id="ARBA00022741"/>
    </source>
</evidence>
<dbReference type="SUPFAM" id="SSF52540">
    <property type="entry name" value="P-loop containing nucleoside triphosphate hydrolases"/>
    <property type="match status" value="1"/>
</dbReference>
<feature type="region of interest" description="Disordered" evidence="9">
    <location>
        <begin position="1"/>
        <end position="67"/>
    </location>
</feature>
<keyword evidence="4 6" id="KW-0067">ATP-binding</keyword>
<dbReference type="AlphaFoldDB" id="A0AAV9IZR8"/>
<evidence type="ECO:0000313" key="12">
    <source>
        <dbReference type="Proteomes" id="UP001301350"/>
    </source>
</evidence>
<keyword evidence="12" id="KW-1185">Reference proteome</keyword>
<evidence type="ECO:0000256" key="2">
    <source>
        <dbReference type="ARBA" id="ARBA00022490"/>
    </source>
</evidence>
<feature type="compositionally biased region" description="Basic and acidic residues" evidence="9">
    <location>
        <begin position="812"/>
        <end position="824"/>
    </location>
</feature>
<keyword evidence="5 8" id="KW-0175">Coiled coil</keyword>
<dbReference type="PANTHER" id="PTHR47969">
    <property type="entry name" value="CHROMOSOME-ASSOCIATED KINESIN KIF4A-RELATED"/>
    <property type="match status" value="1"/>
</dbReference>
<feature type="compositionally biased region" description="Polar residues" evidence="9">
    <location>
        <begin position="769"/>
        <end position="781"/>
    </location>
</feature>
<dbReference type="GO" id="GO:0005875">
    <property type="term" value="C:microtubule associated complex"/>
    <property type="evidence" value="ECO:0007669"/>
    <property type="project" value="TreeGrafter"/>
</dbReference>
<evidence type="ECO:0000256" key="7">
    <source>
        <dbReference type="RuleBase" id="RU000394"/>
    </source>
</evidence>
<dbReference type="InterPro" id="IPR001752">
    <property type="entry name" value="Kinesin_motor_dom"/>
</dbReference>
<dbReference type="GO" id="GO:0007052">
    <property type="term" value="P:mitotic spindle organization"/>
    <property type="evidence" value="ECO:0007669"/>
    <property type="project" value="TreeGrafter"/>
</dbReference>
<comment type="similarity">
    <text evidence="6 7">Belongs to the TRAFAC class myosin-kinesin ATPase superfamily. Kinesin family.</text>
</comment>
<feature type="domain" description="Kinesin motor" evidence="10">
    <location>
        <begin position="68"/>
        <end position="530"/>
    </location>
</feature>
<dbReference type="PRINTS" id="PR00380">
    <property type="entry name" value="KINESINHEAVY"/>
</dbReference>
<evidence type="ECO:0000256" key="9">
    <source>
        <dbReference type="SAM" id="MobiDB-lite"/>
    </source>
</evidence>
<evidence type="ECO:0000256" key="6">
    <source>
        <dbReference type="PROSITE-ProRule" id="PRU00283"/>
    </source>
</evidence>
<name>A0AAV9IZR8_CYACA</name>
<feature type="compositionally biased region" description="Basic and acidic residues" evidence="9">
    <location>
        <begin position="795"/>
        <end position="804"/>
    </location>
</feature>
<evidence type="ECO:0000256" key="1">
    <source>
        <dbReference type="ARBA" id="ARBA00004496"/>
    </source>
</evidence>
<evidence type="ECO:0000256" key="4">
    <source>
        <dbReference type="ARBA" id="ARBA00022840"/>
    </source>
</evidence>
<comment type="subcellular location">
    <subcellularLocation>
        <location evidence="1">Cytoplasm</location>
    </subcellularLocation>
</comment>
<dbReference type="EMBL" id="JANCYW010000013">
    <property type="protein sequence ID" value="KAK4537631.1"/>
    <property type="molecule type" value="Genomic_DNA"/>
</dbReference>
<dbReference type="InterPro" id="IPR019821">
    <property type="entry name" value="Kinesin_motor_CS"/>
</dbReference>
<dbReference type="InterPro" id="IPR036961">
    <property type="entry name" value="Kinesin_motor_dom_sf"/>
</dbReference>
<evidence type="ECO:0000259" key="10">
    <source>
        <dbReference type="PROSITE" id="PS50067"/>
    </source>
</evidence>
<dbReference type="PROSITE" id="PS00411">
    <property type="entry name" value="KINESIN_MOTOR_1"/>
    <property type="match status" value="1"/>
</dbReference>
<feature type="region of interest" description="Disordered" evidence="9">
    <location>
        <begin position="552"/>
        <end position="588"/>
    </location>
</feature>
<evidence type="ECO:0000313" key="11">
    <source>
        <dbReference type="EMBL" id="KAK4537631.1"/>
    </source>
</evidence>
<dbReference type="GO" id="GO:0005524">
    <property type="term" value="F:ATP binding"/>
    <property type="evidence" value="ECO:0007669"/>
    <property type="project" value="UniProtKB-UniRule"/>
</dbReference>
<keyword evidence="2" id="KW-0963">Cytoplasm</keyword>
<keyword evidence="7" id="KW-0493">Microtubule</keyword>
<dbReference type="SMART" id="SM00129">
    <property type="entry name" value="KISc"/>
    <property type="match status" value="1"/>
</dbReference>
<keyword evidence="6 7" id="KW-0505">Motor protein</keyword>
<keyword evidence="3 6" id="KW-0547">Nucleotide-binding</keyword>
<dbReference type="Gene3D" id="3.40.850.10">
    <property type="entry name" value="Kinesin motor domain"/>
    <property type="match status" value="1"/>
</dbReference>
<dbReference type="GO" id="GO:0005874">
    <property type="term" value="C:microtubule"/>
    <property type="evidence" value="ECO:0007669"/>
    <property type="project" value="UniProtKB-KW"/>
</dbReference>
<dbReference type="GO" id="GO:0008017">
    <property type="term" value="F:microtubule binding"/>
    <property type="evidence" value="ECO:0007669"/>
    <property type="project" value="InterPro"/>
</dbReference>
<dbReference type="GO" id="GO:0051231">
    <property type="term" value="P:spindle elongation"/>
    <property type="evidence" value="ECO:0007669"/>
    <property type="project" value="TreeGrafter"/>
</dbReference>
<dbReference type="Pfam" id="PF00225">
    <property type="entry name" value="Kinesin"/>
    <property type="match status" value="1"/>
</dbReference>
<feature type="region of interest" description="Disordered" evidence="9">
    <location>
        <begin position="752"/>
        <end position="849"/>
    </location>
</feature>
<proteinExistence type="inferred from homology"/>
<dbReference type="GO" id="GO:0005737">
    <property type="term" value="C:cytoplasm"/>
    <property type="evidence" value="ECO:0007669"/>
    <property type="project" value="UniProtKB-SubCell"/>
</dbReference>
<reference evidence="11 12" key="1">
    <citation type="submission" date="2022-07" db="EMBL/GenBank/DDBJ databases">
        <title>Genome-wide signatures of adaptation to extreme environments.</title>
        <authorList>
            <person name="Cho C.H."/>
            <person name="Yoon H.S."/>
        </authorList>
    </citation>
    <scope>NUCLEOTIDE SEQUENCE [LARGE SCALE GENOMIC DNA]</scope>
    <source>
        <strain evidence="11 12">DBV 063 E5</strain>
    </source>
</reference>
<sequence length="849" mass="92837">MSSSAEEQVVRSLDFGGERVESTAGQPTPAANVREDGQRTPPTKATPDGQATPATQARPPMTPNSPAPIRVMLRVRPFTAEEMGELQTKGSAAPEDAERRDPLLDARISSITALDDTSITLRATQAPLYATVERETSAATFTFERVYASVSQRALFRYTTWPLLRRLFVGRSALVFAYGATGAGKTYTVHGTRREPGLARQALQCILEAVGAAPGSHGLHPLNDEDRRLLDDKLALSKLLRHTETVDGSSAPDIGATMVAASDVTDLFGASPVHSAKLPVTFSVALSATEVYNEQVFDLLTAPPADQMRPLAKGTAASRPVRVRCPLRLREQGRHGTQVEVTPTPIASVADAEALFRLASANRTVGPTLHNRVSSRSHGMVTIHLCRYERRRPDATADAGEKVDASGCVRVWQSQLTLVDLAGAERIPPDMPPARVREAAQINSSLMHLGHCLQVLRRNQRGRGRKTEASGGGVAFRPELVPFRQSRLTRLFQTCLESGAAVMIACISPHRTDANESIHALRCAAVAGQVRLERRARRPLAELQVATACTPAAAPRSATQRRERTGATAETVKKALAPPPPKRQRETDVSEVLESCIRAECAAEMEQALQRIREEYEARIAAMETEMESLNEQRIGILTDTARKNAHEMRSALADAHATIETLLEEKALCEERIGVLTDTARKHTDERQSALADAHATIEKLQQENRRLHERNQELVREVALLGERLAHRESGGGRAVPMAVAMMMQMQAMPAPSAPPYEDNSALESGRPSQETGEASRPTQRNRKRRAAPANVREGERQERRPPPIPPHSASDDTAHPTHRQPEAQTHSRSIHKRRSRRLAAQPSQSK</sequence>
<organism evidence="11 12">
    <name type="scientific">Cyanidium caldarium</name>
    <name type="common">Red alga</name>
    <dbReference type="NCBI Taxonomy" id="2771"/>
    <lineage>
        <taxon>Eukaryota</taxon>
        <taxon>Rhodophyta</taxon>
        <taxon>Bangiophyceae</taxon>
        <taxon>Cyanidiales</taxon>
        <taxon>Cyanidiaceae</taxon>
        <taxon>Cyanidium</taxon>
    </lineage>
</organism>
<dbReference type="InterPro" id="IPR027640">
    <property type="entry name" value="Kinesin-like_fam"/>
</dbReference>
<evidence type="ECO:0000256" key="5">
    <source>
        <dbReference type="ARBA" id="ARBA00023054"/>
    </source>
</evidence>
<dbReference type="PANTHER" id="PTHR47969:SF15">
    <property type="entry name" value="CHROMOSOME-ASSOCIATED KINESIN KIF4A-RELATED"/>
    <property type="match status" value="1"/>
</dbReference>
<gene>
    <name evidence="11" type="ORF">CDCA_CDCA13G3656</name>
</gene>
<dbReference type="Proteomes" id="UP001301350">
    <property type="component" value="Unassembled WGS sequence"/>
</dbReference>
<dbReference type="GO" id="GO:0007018">
    <property type="term" value="P:microtubule-based movement"/>
    <property type="evidence" value="ECO:0007669"/>
    <property type="project" value="InterPro"/>
</dbReference>
<comment type="caution">
    <text evidence="11">The sequence shown here is derived from an EMBL/GenBank/DDBJ whole genome shotgun (WGS) entry which is preliminary data.</text>
</comment>
<accession>A0AAV9IZR8</accession>
<feature type="compositionally biased region" description="Basic residues" evidence="9">
    <location>
        <begin position="831"/>
        <end position="840"/>
    </location>
</feature>
<dbReference type="PROSITE" id="PS50067">
    <property type="entry name" value="KINESIN_MOTOR_2"/>
    <property type="match status" value="1"/>
</dbReference>
<dbReference type="InterPro" id="IPR027417">
    <property type="entry name" value="P-loop_NTPase"/>
</dbReference>
<evidence type="ECO:0000256" key="8">
    <source>
        <dbReference type="SAM" id="Coils"/>
    </source>
</evidence>